<dbReference type="AlphaFoldDB" id="A0A376AH87"/>
<accession>A0A376AH87</accession>
<name>A0A376AH87_9HYPH</name>
<dbReference type="Proteomes" id="UP000254764">
    <property type="component" value="Unassembled WGS sequence"/>
</dbReference>
<gene>
    <name evidence="1" type="ORF">RHIZ70_2877</name>
</gene>
<evidence type="ECO:0000313" key="2">
    <source>
        <dbReference type="Proteomes" id="UP000254764"/>
    </source>
</evidence>
<keyword evidence="2" id="KW-1185">Reference proteome</keyword>
<protein>
    <submittedName>
        <fullName evidence="1">Uncharacterized protein</fullName>
    </submittedName>
</protein>
<reference evidence="2" key="1">
    <citation type="submission" date="2018-07" db="EMBL/GenBank/DDBJ databases">
        <authorList>
            <person name="Peiro R."/>
            <person name="Begona"/>
            <person name="Cbmso G."/>
            <person name="Lopez M."/>
            <person name="Gonzalez S."/>
        </authorList>
    </citation>
    <scope>NUCLEOTIDE SEQUENCE [LARGE SCALE GENOMIC DNA]</scope>
</reference>
<evidence type="ECO:0000313" key="1">
    <source>
        <dbReference type="EMBL" id="SSC67169.1"/>
    </source>
</evidence>
<sequence length="58" mass="6553">MPFLLMRFGSMGTAYGVQKYARRLASSVIGIKRQEKDHSRGAGRSPIMQAVWLRKLSL</sequence>
<dbReference type="EMBL" id="UEYP01000003">
    <property type="protein sequence ID" value="SSC67169.1"/>
    <property type="molecule type" value="Genomic_DNA"/>
</dbReference>
<proteinExistence type="predicted"/>
<organism evidence="1 2">
    <name type="scientific">Ciceribacter selenitireducens ATCC BAA-1503</name>
    <dbReference type="NCBI Taxonomy" id="1336235"/>
    <lineage>
        <taxon>Bacteria</taxon>
        <taxon>Pseudomonadati</taxon>
        <taxon>Pseudomonadota</taxon>
        <taxon>Alphaproteobacteria</taxon>
        <taxon>Hyphomicrobiales</taxon>
        <taxon>Rhizobiaceae</taxon>
        <taxon>Ciceribacter</taxon>
    </lineage>
</organism>